<gene>
    <name evidence="1" type="ORF">RO3G_08716</name>
</gene>
<organism evidence="1 2">
    <name type="scientific">Rhizopus delemar (strain RA 99-880 / ATCC MYA-4621 / FGSC 9543 / NRRL 43880)</name>
    <name type="common">Mucormycosis agent</name>
    <name type="synonym">Rhizopus arrhizus var. delemar</name>
    <dbReference type="NCBI Taxonomy" id="246409"/>
    <lineage>
        <taxon>Eukaryota</taxon>
        <taxon>Fungi</taxon>
        <taxon>Fungi incertae sedis</taxon>
        <taxon>Mucoromycota</taxon>
        <taxon>Mucoromycotina</taxon>
        <taxon>Mucoromycetes</taxon>
        <taxon>Mucorales</taxon>
        <taxon>Mucorineae</taxon>
        <taxon>Rhizopodaceae</taxon>
        <taxon>Rhizopus</taxon>
    </lineage>
</organism>
<sequence>MSILRILFAIWYPSSNLNSKYDYHHERTSNHFQTYKEKTTPSVDSNEAQKIIKKIDNF</sequence>
<dbReference type="GeneID" id="93615687"/>
<dbReference type="Proteomes" id="UP000009138">
    <property type="component" value="Unassembled WGS sequence"/>
</dbReference>
<dbReference type="EMBL" id="CH476737">
    <property type="protein sequence ID" value="EIE84011.1"/>
    <property type="molecule type" value="Genomic_DNA"/>
</dbReference>
<dbReference type="RefSeq" id="XP_067519407.1">
    <property type="nucleotide sequence ID" value="XM_067663306.1"/>
</dbReference>
<dbReference type="AlphaFoldDB" id="I1C6D1"/>
<proteinExistence type="predicted"/>
<evidence type="ECO:0000313" key="1">
    <source>
        <dbReference type="EMBL" id="EIE84011.1"/>
    </source>
</evidence>
<protein>
    <submittedName>
        <fullName evidence="1">Uncharacterized protein</fullName>
    </submittedName>
</protein>
<keyword evidence="2" id="KW-1185">Reference proteome</keyword>
<name>I1C6D1_RHIO9</name>
<accession>I1C6D1</accession>
<dbReference type="InParanoid" id="I1C6D1"/>
<reference evidence="1 2" key="1">
    <citation type="journal article" date="2009" name="PLoS Genet.">
        <title>Genomic analysis of the basal lineage fungus Rhizopus oryzae reveals a whole-genome duplication.</title>
        <authorList>
            <person name="Ma L.-J."/>
            <person name="Ibrahim A.S."/>
            <person name="Skory C."/>
            <person name="Grabherr M.G."/>
            <person name="Burger G."/>
            <person name="Butler M."/>
            <person name="Elias M."/>
            <person name="Idnurm A."/>
            <person name="Lang B.F."/>
            <person name="Sone T."/>
            <person name="Abe A."/>
            <person name="Calvo S.E."/>
            <person name="Corrochano L.M."/>
            <person name="Engels R."/>
            <person name="Fu J."/>
            <person name="Hansberg W."/>
            <person name="Kim J.-M."/>
            <person name="Kodira C.D."/>
            <person name="Koehrsen M.J."/>
            <person name="Liu B."/>
            <person name="Miranda-Saavedra D."/>
            <person name="O'Leary S."/>
            <person name="Ortiz-Castellanos L."/>
            <person name="Poulter R."/>
            <person name="Rodriguez-Romero J."/>
            <person name="Ruiz-Herrera J."/>
            <person name="Shen Y.-Q."/>
            <person name="Zeng Q."/>
            <person name="Galagan J."/>
            <person name="Birren B.W."/>
            <person name="Cuomo C.A."/>
            <person name="Wickes B.L."/>
        </authorList>
    </citation>
    <scope>NUCLEOTIDE SEQUENCE [LARGE SCALE GENOMIC DNA]</scope>
    <source>
        <strain evidence="2">RA 99-880 / ATCC MYA-4621 / FGSC 9543 / NRRL 43880</strain>
    </source>
</reference>
<evidence type="ECO:0000313" key="2">
    <source>
        <dbReference type="Proteomes" id="UP000009138"/>
    </source>
</evidence>
<dbReference type="VEuPathDB" id="FungiDB:RO3G_08716"/>